<reference evidence="7" key="1">
    <citation type="submission" date="2023-10" db="EMBL/GenBank/DDBJ databases">
        <authorList>
            <person name="Chen Y."/>
            <person name="Shah S."/>
            <person name="Dougan E. K."/>
            <person name="Thang M."/>
            <person name="Chan C."/>
        </authorList>
    </citation>
    <scope>NUCLEOTIDE SEQUENCE [LARGE SCALE GENOMIC DNA]</scope>
</reference>
<keyword evidence="2 6" id="KW-0812">Transmembrane</keyword>
<feature type="transmembrane region" description="Helical" evidence="6">
    <location>
        <begin position="111"/>
        <end position="130"/>
    </location>
</feature>
<feature type="transmembrane region" description="Helical" evidence="6">
    <location>
        <begin position="284"/>
        <end position="303"/>
    </location>
</feature>
<evidence type="ECO:0000256" key="5">
    <source>
        <dbReference type="SAM" id="MobiDB-lite"/>
    </source>
</evidence>
<evidence type="ECO:0008006" key="9">
    <source>
        <dbReference type="Google" id="ProtNLM"/>
    </source>
</evidence>
<evidence type="ECO:0000256" key="1">
    <source>
        <dbReference type="ARBA" id="ARBA00004141"/>
    </source>
</evidence>
<evidence type="ECO:0000256" key="6">
    <source>
        <dbReference type="SAM" id="Phobius"/>
    </source>
</evidence>
<feature type="transmembrane region" description="Helical" evidence="6">
    <location>
        <begin position="258"/>
        <end position="277"/>
    </location>
</feature>
<feature type="transmembrane region" description="Helical" evidence="6">
    <location>
        <begin position="12"/>
        <end position="30"/>
    </location>
</feature>
<feature type="transmembrane region" description="Helical" evidence="6">
    <location>
        <begin position="234"/>
        <end position="252"/>
    </location>
</feature>
<feature type="transmembrane region" description="Helical" evidence="6">
    <location>
        <begin position="42"/>
        <end position="64"/>
    </location>
</feature>
<keyword evidence="4 6" id="KW-0472">Membrane</keyword>
<evidence type="ECO:0000256" key="2">
    <source>
        <dbReference type="ARBA" id="ARBA00022692"/>
    </source>
</evidence>
<keyword evidence="3 6" id="KW-1133">Transmembrane helix</keyword>
<dbReference type="Proteomes" id="UP001189429">
    <property type="component" value="Unassembled WGS sequence"/>
</dbReference>
<organism evidence="7 8">
    <name type="scientific">Prorocentrum cordatum</name>
    <dbReference type="NCBI Taxonomy" id="2364126"/>
    <lineage>
        <taxon>Eukaryota</taxon>
        <taxon>Sar</taxon>
        <taxon>Alveolata</taxon>
        <taxon>Dinophyceae</taxon>
        <taxon>Prorocentrales</taxon>
        <taxon>Prorocentraceae</taxon>
        <taxon>Prorocentrum</taxon>
    </lineage>
</organism>
<evidence type="ECO:0000313" key="7">
    <source>
        <dbReference type="EMBL" id="CAK0869855.1"/>
    </source>
</evidence>
<accession>A0ABN9VCS1</accession>
<keyword evidence="8" id="KW-1185">Reference proteome</keyword>
<comment type="subcellular location">
    <subcellularLocation>
        <location evidence="1">Membrane</location>
        <topology evidence="1">Multi-pass membrane protein</topology>
    </subcellularLocation>
</comment>
<comment type="caution">
    <text evidence="7">The sequence shown here is derived from an EMBL/GenBank/DDBJ whole genome shotgun (WGS) entry which is preliminary data.</text>
</comment>
<feature type="transmembrane region" description="Helical" evidence="6">
    <location>
        <begin position="387"/>
        <end position="406"/>
    </location>
</feature>
<feature type="transmembrane region" description="Helical" evidence="6">
    <location>
        <begin position="84"/>
        <end position="105"/>
    </location>
</feature>
<dbReference type="PANTHER" id="PTHR11132">
    <property type="entry name" value="SOLUTE CARRIER FAMILY 35"/>
    <property type="match status" value="1"/>
</dbReference>
<protein>
    <recommendedName>
        <fullName evidence="9">Sugar phosphate transporter domain-containing protein</fullName>
    </recommendedName>
</protein>
<dbReference type="EMBL" id="CAUYUJ010016895">
    <property type="protein sequence ID" value="CAK0869855.1"/>
    <property type="molecule type" value="Genomic_DNA"/>
</dbReference>
<dbReference type="InterPro" id="IPR050186">
    <property type="entry name" value="TPT_transporter"/>
</dbReference>
<proteinExistence type="predicted"/>
<gene>
    <name evidence="7" type="ORF">PCOR1329_LOCUS56100</name>
</gene>
<feature type="region of interest" description="Disordered" evidence="5">
    <location>
        <begin position="765"/>
        <end position="785"/>
    </location>
</feature>
<feature type="region of interest" description="Disordered" evidence="5">
    <location>
        <begin position="843"/>
        <end position="864"/>
    </location>
</feature>
<name>A0ABN9VCS1_9DINO</name>
<sequence length="864" mass="92281">MPHAARLYQRCLCFAGIVAYVFFGLVIVVVNKSIVRDHGLQMPALVASMGALFTATLTRVLVLLGKVHVRPVGKQPWEFALWRVLPVGVCAAGSLCFGNMAYIFLDAGFIQMLKAGTPALLLLVLACLKVEVVSGKSAALALCMVAGSALASAQQPNATVVGLAVQLLSQICEVLQCTGMQVFLQQLGFDAWDAGYYLTPAVAACCLLPSILLEWPHIIADQKVQLLFDQAPKLVLSGCVGVVVNMSSLLVIKHTSSLLAKLLVIFRSAALVLVFILGGEEFTLLQVAGYAVTICAFVGYSVVKAQEAQERDSQQEDAAPDSKECEVCAGEPDLGLEAAPEAGASSLPRGISHTSNEGLLDEHRAAGEALGATPPDASRPSWDVTTFLFWFALFVFSAGAYQALVVRQLPSSELGLRGLVQAPQVASVSTAVPPAPDLASASGLGRGEPASAAAALGGAVGAPSLAGPPVVQTPAKVLRLADGRFLVHRGGEVALQARKPGSTFSSSWVVSSQDFGLVHLQALGGGPAARWLSCNLSLTAAAQDACELWMTASSWERWSPAEDVGEYVLKRRSTGLFLEADGPGLGWGQAGSTFRVADWLPEGCSLKGMGPSRSSYLEASGEIAFTMTTFSRVYARSAMFRQALSSAFLHLKERDFYPEFLVVDEWFEGPSLLAGTFSGPTVESTRAEMLDFFPGCTGATVEEAEAARGRCTFVFKDQDRPGQASSLNILLDLMRAKFWMHLEDDWVFYQDSTCTCRSSSRRCSETPTAAGAKRTGSVRPPVRRSGLGAARRWRPCAWRAASRRSRMPRARQRAQRWRGITCRPPCSTIPTCGSFWPTAASTTIRATAGAPSSRSGPRRGQRSR</sequence>
<evidence type="ECO:0000313" key="8">
    <source>
        <dbReference type="Proteomes" id="UP001189429"/>
    </source>
</evidence>
<evidence type="ECO:0000256" key="3">
    <source>
        <dbReference type="ARBA" id="ARBA00022989"/>
    </source>
</evidence>
<feature type="transmembrane region" description="Helical" evidence="6">
    <location>
        <begin position="194"/>
        <end position="213"/>
    </location>
</feature>
<evidence type="ECO:0000256" key="4">
    <source>
        <dbReference type="ARBA" id="ARBA00023136"/>
    </source>
</evidence>